<proteinExistence type="predicted"/>
<evidence type="ECO:0000313" key="1">
    <source>
        <dbReference type="EMBL" id="MCJ0824862.1"/>
    </source>
</evidence>
<sequence length="84" mass="9134">MNEKTLRALVEAGAIRRVRIIADGCRFHMEADTANATVIAQTGKGTPKTWGTLDAAARWMRALGIGSAQLDVSRWSPGQRRLAL</sequence>
<dbReference type="Proteomes" id="UP001165423">
    <property type="component" value="Unassembled WGS sequence"/>
</dbReference>
<gene>
    <name evidence="1" type="ORF">MQC88_02630</name>
</gene>
<reference evidence="1 2" key="1">
    <citation type="submission" date="2022-03" db="EMBL/GenBank/DDBJ databases">
        <title>Luteimonas soily sp. nov., a novel bacterium isolated from the soil.</title>
        <authorList>
            <person name="Zhang X."/>
        </authorList>
    </citation>
    <scope>NUCLEOTIDE SEQUENCE [LARGE SCALE GENOMIC DNA]</scope>
    <source>
        <strain evidence="1 2">50</strain>
    </source>
</reference>
<dbReference type="RefSeq" id="WP_243318971.1">
    <property type="nucleotide sequence ID" value="NZ_JALGCL010000001.1"/>
</dbReference>
<organism evidence="1 2">
    <name type="scientific">Cognatiluteimonas sedimenti</name>
    <dbReference type="NCBI Taxonomy" id="2927791"/>
    <lineage>
        <taxon>Bacteria</taxon>
        <taxon>Pseudomonadati</taxon>
        <taxon>Pseudomonadota</taxon>
        <taxon>Gammaproteobacteria</taxon>
        <taxon>Lysobacterales</taxon>
        <taxon>Lysobacteraceae</taxon>
        <taxon>Cognatiluteimonas</taxon>
    </lineage>
</organism>
<accession>A0ABT0A1J5</accession>
<protein>
    <submittedName>
        <fullName evidence="1">Uncharacterized protein</fullName>
    </submittedName>
</protein>
<evidence type="ECO:0000313" key="2">
    <source>
        <dbReference type="Proteomes" id="UP001165423"/>
    </source>
</evidence>
<dbReference type="EMBL" id="JALGCL010000001">
    <property type="protein sequence ID" value="MCJ0824862.1"/>
    <property type="molecule type" value="Genomic_DNA"/>
</dbReference>
<keyword evidence="2" id="KW-1185">Reference proteome</keyword>
<name>A0ABT0A1J5_9GAMM</name>
<comment type="caution">
    <text evidence="1">The sequence shown here is derived from an EMBL/GenBank/DDBJ whole genome shotgun (WGS) entry which is preliminary data.</text>
</comment>